<organism evidence="1 2">
    <name type="scientific">Fructobacillus americanaquae</name>
    <dbReference type="NCBI Taxonomy" id="2940302"/>
    <lineage>
        <taxon>Bacteria</taxon>
        <taxon>Bacillati</taxon>
        <taxon>Bacillota</taxon>
        <taxon>Bacilli</taxon>
        <taxon>Lactobacillales</taxon>
        <taxon>Lactobacillaceae</taxon>
        <taxon>Fructobacillus</taxon>
    </lineage>
</organism>
<keyword evidence="2" id="KW-1185">Reference proteome</keyword>
<reference evidence="1" key="1">
    <citation type="submission" date="2022-05" db="EMBL/GenBank/DDBJ databases">
        <authorList>
            <person name="Oliphant S.A."/>
            <person name="Watson-Haigh N.S."/>
            <person name="Sumby K.M."/>
            <person name="Gardner J.M."/>
            <person name="Jiranek V."/>
        </authorList>
    </citation>
    <scope>NUCLEOTIDE SEQUENCE</scope>
    <source>
        <strain evidence="1">KI3_B9</strain>
    </source>
</reference>
<gene>
    <name evidence="1" type="ORF">M3M36_03710</name>
</gene>
<dbReference type="RefSeq" id="WP_252773296.1">
    <property type="nucleotide sequence ID" value="NZ_CP097122.1"/>
</dbReference>
<evidence type="ECO:0000313" key="2">
    <source>
        <dbReference type="Proteomes" id="UP001056093"/>
    </source>
</evidence>
<sequence length="142" mass="16067">MFIKKKKTTVLVLFCIIVLLVFGIGRKQQISIIDRYNPFLPSTTAYAVLPADTANSERIDVYAVDNALSNGDWLKISNDNSQKKKYIAIQHKGSYISRTMIVDDDKALPALIKQQIGNEYHQYSRKIDGPRSANTNIVFPFV</sequence>
<accession>A0ABY5BZ02</accession>
<dbReference type="EMBL" id="CP097122">
    <property type="protein sequence ID" value="USS91466.1"/>
    <property type="molecule type" value="Genomic_DNA"/>
</dbReference>
<proteinExistence type="predicted"/>
<evidence type="ECO:0000313" key="1">
    <source>
        <dbReference type="EMBL" id="USS91466.1"/>
    </source>
</evidence>
<protein>
    <submittedName>
        <fullName evidence="1">Uncharacterized protein</fullName>
    </submittedName>
</protein>
<dbReference type="Proteomes" id="UP001056093">
    <property type="component" value="Chromosome"/>
</dbReference>
<name>A0ABY5BZ02_9LACO</name>